<organism evidence="1 2">
    <name type="scientific">Proteiniclasticum sediminis</name>
    <dbReference type="NCBI Taxonomy" id="2804028"/>
    <lineage>
        <taxon>Bacteria</taxon>
        <taxon>Bacillati</taxon>
        <taxon>Bacillota</taxon>
        <taxon>Clostridia</taxon>
        <taxon>Eubacteriales</taxon>
        <taxon>Clostridiaceae</taxon>
        <taxon>Proteiniclasticum</taxon>
    </lineage>
</organism>
<dbReference type="Proteomes" id="UP000675379">
    <property type="component" value="Unassembled WGS sequence"/>
</dbReference>
<evidence type="ECO:0000313" key="1">
    <source>
        <dbReference type="EMBL" id="MBR0577342.1"/>
    </source>
</evidence>
<comment type="caution">
    <text evidence="1">The sequence shown here is derived from an EMBL/GenBank/DDBJ whole genome shotgun (WGS) entry which is preliminary data.</text>
</comment>
<gene>
    <name evidence="1" type="ORF">KCG48_13580</name>
</gene>
<reference evidence="1" key="1">
    <citation type="submission" date="2021-04" db="EMBL/GenBank/DDBJ databases">
        <title>Proteiniclasticum sedimins sp. nov., an obligate anaerobic bacterium isolated from anaerobic sludge.</title>
        <authorList>
            <person name="Liu J."/>
        </authorList>
    </citation>
    <scope>NUCLEOTIDE SEQUENCE</scope>
    <source>
        <strain evidence="1">BAD-10</strain>
    </source>
</reference>
<name>A0A941CRG0_9CLOT</name>
<dbReference type="RefSeq" id="WP_211802741.1">
    <property type="nucleotide sequence ID" value="NZ_JAGSCS010000027.1"/>
</dbReference>
<accession>A0A941CRG0</accession>
<sequence>MISFLNRKPLMSDTSAEELARVKDVLKASGIPFEVKTTRTRGTIGTILDVKVYQTYNKFYKNADAHNGFIYTVHVRRSDYAKARKAVYGMA</sequence>
<dbReference type="EMBL" id="JAGSCS010000027">
    <property type="protein sequence ID" value="MBR0577342.1"/>
    <property type="molecule type" value="Genomic_DNA"/>
</dbReference>
<dbReference type="AlphaFoldDB" id="A0A941CRG0"/>
<evidence type="ECO:0000313" key="2">
    <source>
        <dbReference type="Proteomes" id="UP000675379"/>
    </source>
</evidence>
<keyword evidence="2" id="KW-1185">Reference proteome</keyword>
<proteinExistence type="predicted"/>
<protein>
    <submittedName>
        <fullName evidence="1">Uncharacterized protein</fullName>
    </submittedName>
</protein>